<dbReference type="Gene3D" id="3.30.565.10">
    <property type="entry name" value="Histidine kinase-like ATPase, C-terminal domain"/>
    <property type="match status" value="1"/>
</dbReference>
<dbReference type="InterPro" id="IPR003594">
    <property type="entry name" value="HATPase_dom"/>
</dbReference>
<evidence type="ECO:0000313" key="17">
    <source>
        <dbReference type="Proteomes" id="UP000777265"/>
    </source>
</evidence>
<reference evidence="16" key="2">
    <citation type="submission" date="2020-01" db="EMBL/GenBank/DDBJ databases">
        <authorList>
            <person name="Campanaro S."/>
        </authorList>
    </citation>
    <scope>NUCLEOTIDE SEQUENCE</scope>
    <source>
        <strain evidence="16">AS06rmzACSIP_7</strain>
    </source>
</reference>
<keyword evidence="8 15" id="KW-0812">Transmembrane</keyword>
<keyword evidence="13" id="KW-0902">Two-component regulatory system</keyword>
<dbReference type="CDD" id="cd06225">
    <property type="entry name" value="HAMP"/>
    <property type="match status" value="1"/>
</dbReference>
<evidence type="ECO:0000256" key="1">
    <source>
        <dbReference type="ARBA" id="ARBA00000085"/>
    </source>
</evidence>
<dbReference type="CDD" id="cd00082">
    <property type="entry name" value="HisKA"/>
    <property type="match status" value="1"/>
</dbReference>
<dbReference type="SMART" id="SM00387">
    <property type="entry name" value="HATPase_c"/>
    <property type="match status" value="1"/>
</dbReference>
<dbReference type="PROSITE" id="PS50109">
    <property type="entry name" value="HIS_KIN"/>
    <property type="match status" value="1"/>
</dbReference>
<keyword evidence="7" id="KW-0808">Transferase</keyword>
<comment type="subcellular location">
    <subcellularLocation>
        <location evidence="2">Cell membrane</location>
    </subcellularLocation>
    <subcellularLocation>
        <location evidence="3">Membrane raft</location>
        <topology evidence="3">Multi-pass membrane protein</topology>
    </subcellularLocation>
</comment>
<keyword evidence="14 15" id="KW-0472">Membrane</keyword>
<name>A0A351U6Y9_9BACT</name>
<dbReference type="Pfam" id="PF02518">
    <property type="entry name" value="HATPase_c"/>
    <property type="match status" value="1"/>
</dbReference>
<dbReference type="InterPro" id="IPR003661">
    <property type="entry name" value="HisK_dim/P_dom"/>
</dbReference>
<evidence type="ECO:0000256" key="11">
    <source>
        <dbReference type="ARBA" id="ARBA00022840"/>
    </source>
</evidence>
<dbReference type="InterPro" id="IPR004358">
    <property type="entry name" value="Sig_transdc_His_kin-like_C"/>
</dbReference>
<dbReference type="InterPro" id="IPR003660">
    <property type="entry name" value="HAMP_dom"/>
</dbReference>
<dbReference type="SUPFAM" id="SSF55874">
    <property type="entry name" value="ATPase domain of HSP90 chaperone/DNA topoisomerase II/histidine kinase"/>
    <property type="match status" value="1"/>
</dbReference>
<dbReference type="PRINTS" id="PR00344">
    <property type="entry name" value="BCTRLSENSOR"/>
</dbReference>
<dbReference type="InterPro" id="IPR036890">
    <property type="entry name" value="HATPase_C_sf"/>
</dbReference>
<evidence type="ECO:0000256" key="12">
    <source>
        <dbReference type="ARBA" id="ARBA00022989"/>
    </source>
</evidence>
<dbReference type="FunFam" id="1.10.287.130:FF:000001">
    <property type="entry name" value="Two-component sensor histidine kinase"/>
    <property type="match status" value="1"/>
</dbReference>
<evidence type="ECO:0000256" key="4">
    <source>
        <dbReference type="ARBA" id="ARBA00012438"/>
    </source>
</evidence>
<reference evidence="16" key="1">
    <citation type="journal article" date="2020" name="Biotechnol. Biofuels">
        <title>New insights from the biogas microbiome by comprehensive genome-resolved metagenomics of nearly 1600 species originating from multiple anaerobic digesters.</title>
        <authorList>
            <person name="Campanaro S."/>
            <person name="Treu L."/>
            <person name="Rodriguez-R L.M."/>
            <person name="Kovalovszki A."/>
            <person name="Ziels R.M."/>
            <person name="Maus I."/>
            <person name="Zhu X."/>
            <person name="Kougias P.G."/>
            <person name="Basile A."/>
            <person name="Luo G."/>
            <person name="Schluter A."/>
            <person name="Konstantinidis K.T."/>
            <person name="Angelidaki I."/>
        </authorList>
    </citation>
    <scope>NUCLEOTIDE SEQUENCE</scope>
    <source>
        <strain evidence="16">AS06rmzACSIP_7</strain>
    </source>
</reference>
<evidence type="ECO:0000256" key="13">
    <source>
        <dbReference type="ARBA" id="ARBA00023012"/>
    </source>
</evidence>
<dbReference type="STRING" id="909663.GCA_000512235_00800"/>
<proteinExistence type="predicted"/>
<dbReference type="Proteomes" id="UP000777265">
    <property type="component" value="Unassembled WGS sequence"/>
</dbReference>
<dbReference type="Gene3D" id="6.10.340.10">
    <property type="match status" value="1"/>
</dbReference>
<dbReference type="EMBL" id="JAAYEE010000285">
    <property type="protein sequence ID" value="NLW36699.1"/>
    <property type="molecule type" value="Genomic_DNA"/>
</dbReference>
<dbReference type="SUPFAM" id="SSF47384">
    <property type="entry name" value="Homodimeric domain of signal transducing histidine kinase"/>
    <property type="match status" value="1"/>
</dbReference>
<organism evidence="16 17">
    <name type="scientific">Syntrophorhabdus aromaticivorans</name>
    <dbReference type="NCBI Taxonomy" id="328301"/>
    <lineage>
        <taxon>Bacteria</taxon>
        <taxon>Pseudomonadati</taxon>
        <taxon>Thermodesulfobacteriota</taxon>
        <taxon>Syntrophorhabdia</taxon>
        <taxon>Syntrophorhabdales</taxon>
        <taxon>Syntrophorhabdaceae</taxon>
        <taxon>Syntrophorhabdus</taxon>
    </lineage>
</organism>
<dbReference type="Gene3D" id="1.10.287.130">
    <property type="match status" value="1"/>
</dbReference>
<dbReference type="GO" id="GO:0005524">
    <property type="term" value="F:ATP binding"/>
    <property type="evidence" value="ECO:0007669"/>
    <property type="project" value="UniProtKB-KW"/>
</dbReference>
<dbReference type="GO" id="GO:0005886">
    <property type="term" value="C:plasma membrane"/>
    <property type="evidence" value="ECO:0007669"/>
    <property type="project" value="UniProtKB-SubCell"/>
</dbReference>
<gene>
    <name evidence="16" type="ORF">GXY80_14675</name>
</gene>
<evidence type="ECO:0000256" key="3">
    <source>
        <dbReference type="ARBA" id="ARBA00004314"/>
    </source>
</evidence>
<dbReference type="InterPro" id="IPR005467">
    <property type="entry name" value="His_kinase_dom"/>
</dbReference>
<comment type="catalytic activity">
    <reaction evidence="1">
        <text>ATP + protein L-histidine = ADP + protein N-phospho-L-histidine.</text>
        <dbReference type="EC" id="2.7.13.3"/>
    </reaction>
</comment>
<dbReference type="SUPFAM" id="SSF158472">
    <property type="entry name" value="HAMP domain-like"/>
    <property type="match status" value="1"/>
</dbReference>
<evidence type="ECO:0000256" key="14">
    <source>
        <dbReference type="ARBA" id="ARBA00023136"/>
    </source>
</evidence>
<feature type="transmembrane region" description="Helical" evidence="15">
    <location>
        <begin position="168"/>
        <end position="191"/>
    </location>
</feature>
<evidence type="ECO:0000256" key="6">
    <source>
        <dbReference type="ARBA" id="ARBA00022553"/>
    </source>
</evidence>
<keyword evidence="11" id="KW-0067">ATP-binding</keyword>
<dbReference type="GO" id="GO:0000155">
    <property type="term" value="F:phosphorelay sensor kinase activity"/>
    <property type="evidence" value="ECO:0007669"/>
    <property type="project" value="InterPro"/>
</dbReference>
<dbReference type="Pfam" id="PF00512">
    <property type="entry name" value="HisKA"/>
    <property type="match status" value="1"/>
</dbReference>
<dbReference type="Pfam" id="PF00672">
    <property type="entry name" value="HAMP"/>
    <property type="match status" value="1"/>
</dbReference>
<evidence type="ECO:0000256" key="9">
    <source>
        <dbReference type="ARBA" id="ARBA00022741"/>
    </source>
</evidence>
<dbReference type="PROSITE" id="PS50885">
    <property type="entry name" value="HAMP"/>
    <property type="match status" value="1"/>
</dbReference>
<dbReference type="AlphaFoldDB" id="A0A351U6Y9"/>
<dbReference type="PANTHER" id="PTHR45436:SF15">
    <property type="entry name" value="SENSOR HISTIDINE KINASE CUSS"/>
    <property type="match status" value="1"/>
</dbReference>
<sequence length="466" mass="52575">MRKVNLPIKWKLTLWYGGILSIILVVFACGVYIYFRNSLQKSIDTKIRSIGEVLSSSITETHNTSIFGNFERYLENVLGRKPKGKFIQIMDSSGRIGAKMSDIEGETLPTSFSTLESALRGEVVYETIERVTPRVRMVTIPIVENKKVSSVVQVGTSLEDFDETMKKLLIIMIISIPTSISATIVVGYFMAKKALRPVDQIRRAAVKISSSNLDEKIDIVGRRDELGRLAETFNAMIGRLKDAFQRVNQFSIDVSHELKTPLTILKGATEVALRKEREKEDYKGLLKSNLEEIDRMSRIIDDLLLLSKADAKEITLNLEEIALRDLIMGVCMDMKIFADKKGIEIDVGDLEDVRLKGDELKIRRMLWNIVENSIKYTEKDGKVFISSYINNGYARIDVKDSGAGISEEDIRFIFDRFYRADRSRRRETGSGLGLSISKWIAEAHGGSIEVKSHPGQGSLFSMKLPI</sequence>
<dbReference type="PANTHER" id="PTHR45436">
    <property type="entry name" value="SENSOR HISTIDINE KINASE YKOH"/>
    <property type="match status" value="1"/>
</dbReference>
<dbReference type="FunFam" id="3.30.565.10:FF:000023">
    <property type="entry name" value="PAS domain-containing sensor histidine kinase"/>
    <property type="match status" value="1"/>
</dbReference>
<keyword evidence="6" id="KW-0597">Phosphoprotein</keyword>
<dbReference type="SMART" id="SM00304">
    <property type="entry name" value="HAMP"/>
    <property type="match status" value="1"/>
</dbReference>
<keyword evidence="9" id="KW-0547">Nucleotide-binding</keyword>
<dbReference type="PROSITE" id="PS51257">
    <property type="entry name" value="PROKAR_LIPOPROTEIN"/>
    <property type="match status" value="1"/>
</dbReference>
<keyword evidence="10" id="KW-0418">Kinase</keyword>
<evidence type="ECO:0000256" key="2">
    <source>
        <dbReference type="ARBA" id="ARBA00004236"/>
    </source>
</evidence>
<dbReference type="GO" id="GO:0045121">
    <property type="term" value="C:membrane raft"/>
    <property type="evidence" value="ECO:0007669"/>
    <property type="project" value="UniProtKB-SubCell"/>
</dbReference>
<dbReference type="InterPro" id="IPR050428">
    <property type="entry name" value="TCS_sensor_his_kinase"/>
</dbReference>
<dbReference type="CDD" id="cd00075">
    <property type="entry name" value="HATPase"/>
    <property type="match status" value="1"/>
</dbReference>
<comment type="caution">
    <text evidence="16">The sequence shown here is derived from an EMBL/GenBank/DDBJ whole genome shotgun (WGS) entry which is preliminary data.</text>
</comment>
<keyword evidence="5" id="KW-1003">Cell membrane</keyword>
<accession>A0A351U6Y9</accession>
<evidence type="ECO:0000256" key="7">
    <source>
        <dbReference type="ARBA" id="ARBA00022679"/>
    </source>
</evidence>
<dbReference type="InterPro" id="IPR036097">
    <property type="entry name" value="HisK_dim/P_sf"/>
</dbReference>
<evidence type="ECO:0000256" key="15">
    <source>
        <dbReference type="SAM" id="Phobius"/>
    </source>
</evidence>
<evidence type="ECO:0000256" key="10">
    <source>
        <dbReference type="ARBA" id="ARBA00022777"/>
    </source>
</evidence>
<evidence type="ECO:0000313" key="16">
    <source>
        <dbReference type="EMBL" id="NLW36699.1"/>
    </source>
</evidence>
<feature type="transmembrane region" description="Helical" evidence="15">
    <location>
        <begin position="12"/>
        <end position="35"/>
    </location>
</feature>
<evidence type="ECO:0000256" key="5">
    <source>
        <dbReference type="ARBA" id="ARBA00022475"/>
    </source>
</evidence>
<keyword evidence="12 15" id="KW-1133">Transmembrane helix</keyword>
<evidence type="ECO:0000256" key="8">
    <source>
        <dbReference type="ARBA" id="ARBA00022692"/>
    </source>
</evidence>
<dbReference type="EC" id="2.7.13.3" evidence="4"/>
<protein>
    <recommendedName>
        <fullName evidence="4">histidine kinase</fullName>
        <ecNumber evidence="4">2.7.13.3</ecNumber>
    </recommendedName>
</protein>
<dbReference type="SMART" id="SM00388">
    <property type="entry name" value="HisKA"/>
    <property type="match status" value="1"/>
</dbReference>